<proteinExistence type="predicted"/>
<name>A0A5E9FU56_9MICO</name>
<dbReference type="AlphaFoldDB" id="A0A5E9FU56"/>
<reference evidence="2 3" key="1">
    <citation type="submission" date="2016-10" db="EMBL/GenBank/DDBJ databases">
        <authorList>
            <person name="Varghese N."/>
            <person name="Submissions S."/>
        </authorList>
    </citation>
    <scope>NUCLEOTIDE SEQUENCE [LARGE SCALE GENOMIC DNA]</scope>
    <source>
        <strain evidence="2 3">CGMCC 1.11215</strain>
    </source>
</reference>
<feature type="transmembrane region" description="Helical" evidence="1">
    <location>
        <begin position="109"/>
        <end position="129"/>
    </location>
</feature>
<keyword evidence="1" id="KW-0812">Transmembrane</keyword>
<dbReference type="RefSeq" id="WP_198412725.1">
    <property type="nucleotide sequence ID" value="NZ_FNIB01000002.1"/>
</dbReference>
<dbReference type="Proteomes" id="UP000199639">
    <property type="component" value="Unassembled WGS sequence"/>
</dbReference>
<evidence type="ECO:0000313" key="3">
    <source>
        <dbReference type="Proteomes" id="UP000199639"/>
    </source>
</evidence>
<sequence length="146" mass="16325">MHNFVSDIVYQAPQQGNWWLSGGGWFVLALVNAGLAEQKNRSRWNWFVVSLFLGPVATFFVVVWEPVTEPALEVRNPFARADDRYLTLAFLALVGTIGALLFTLAGQAWYMWLASAVGAAAVVVFLLLFRRARAQRMLARAHARSV</sequence>
<keyword evidence="1" id="KW-0472">Membrane</keyword>
<dbReference type="EMBL" id="FNIB01000002">
    <property type="protein sequence ID" value="SDM68565.1"/>
    <property type="molecule type" value="Genomic_DNA"/>
</dbReference>
<feature type="transmembrane region" description="Helical" evidence="1">
    <location>
        <begin position="85"/>
        <end position="103"/>
    </location>
</feature>
<protein>
    <submittedName>
        <fullName evidence="2">Uncharacterized protein</fullName>
    </submittedName>
</protein>
<accession>A0A5E9FU56</accession>
<evidence type="ECO:0000256" key="1">
    <source>
        <dbReference type="SAM" id="Phobius"/>
    </source>
</evidence>
<keyword evidence="1" id="KW-1133">Transmembrane helix</keyword>
<dbReference type="STRING" id="1424659.SAMN05216368_1025"/>
<evidence type="ECO:0000313" key="2">
    <source>
        <dbReference type="EMBL" id="SDM68565.1"/>
    </source>
</evidence>
<organism evidence="2 3">
    <name type="scientific">Cryobacterium flavum</name>
    <dbReference type="NCBI Taxonomy" id="1424659"/>
    <lineage>
        <taxon>Bacteria</taxon>
        <taxon>Bacillati</taxon>
        <taxon>Actinomycetota</taxon>
        <taxon>Actinomycetes</taxon>
        <taxon>Micrococcales</taxon>
        <taxon>Microbacteriaceae</taxon>
        <taxon>Cryobacterium</taxon>
    </lineage>
</organism>
<gene>
    <name evidence="2" type="ORF">SAMN05216368_1025</name>
</gene>
<feature type="transmembrane region" description="Helical" evidence="1">
    <location>
        <begin position="44"/>
        <end position="64"/>
    </location>
</feature>